<feature type="domain" description="HTH marR-type" evidence="4">
    <location>
        <begin position="1"/>
        <end position="146"/>
    </location>
</feature>
<name>A0A426FKQ9_BIBTR</name>
<keyword evidence="3" id="KW-0804">Transcription</keyword>
<dbReference type="GO" id="GO:0003700">
    <property type="term" value="F:DNA-binding transcription factor activity"/>
    <property type="evidence" value="ECO:0007669"/>
    <property type="project" value="InterPro"/>
</dbReference>
<dbReference type="GO" id="GO:0003677">
    <property type="term" value="F:DNA binding"/>
    <property type="evidence" value="ECO:0007669"/>
    <property type="project" value="UniProtKB-KW"/>
</dbReference>
<dbReference type="PANTHER" id="PTHR42756:SF1">
    <property type="entry name" value="TRANSCRIPTIONAL REPRESSOR OF EMRAB OPERON"/>
    <property type="match status" value="1"/>
</dbReference>
<dbReference type="RefSeq" id="WP_125134294.1">
    <property type="nucleotide sequence ID" value="NZ_RRUC01000004.1"/>
</dbReference>
<dbReference type="SUPFAM" id="SSF46785">
    <property type="entry name" value="Winged helix' DNA-binding domain"/>
    <property type="match status" value="1"/>
</dbReference>
<reference evidence="5 6" key="1">
    <citation type="submission" date="2018-11" db="EMBL/GenBank/DDBJ databases">
        <title>Whole genome sequence of Bibersteinia trehalosi strain OADDL-BT1 an multidrug resistant pathogen isolate.</title>
        <authorList>
            <person name="Couger M."/>
            <person name="Ramachandran A."/>
        </authorList>
    </citation>
    <scope>NUCLEOTIDE SEQUENCE [LARGE SCALE GENOMIC DNA]</scope>
    <source>
        <strain evidence="5 6">OADDL-BT1</strain>
    </source>
</reference>
<keyword evidence="2" id="KW-0238">DNA-binding</keyword>
<protein>
    <submittedName>
        <fullName evidence="5">MarR family transcriptional regulator</fullName>
    </submittedName>
</protein>
<dbReference type="AlphaFoldDB" id="A0A426FKQ9"/>
<dbReference type="InterPro" id="IPR000835">
    <property type="entry name" value="HTH_MarR-typ"/>
</dbReference>
<dbReference type="Proteomes" id="UP000276010">
    <property type="component" value="Unassembled WGS sequence"/>
</dbReference>
<dbReference type="InterPro" id="IPR036390">
    <property type="entry name" value="WH_DNA-bd_sf"/>
</dbReference>
<dbReference type="Pfam" id="PF01047">
    <property type="entry name" value="MarR"/>
    <property type="match status" value="1"/>
</dbReference>
<sequence>MTTFHYSPNLLEQIGDVCTQVILSYAVFAKNHQMNANELAIFYTLWTQEQATQKYIADKYHLAKQTINSLCKRLETDGFIASDVKENNKREKVISLTDKGKAFARLIIAPLLTQEGQVIDEFGIERLVFLLNEMNALQKMLAQRLEN</sequence>
<evidence type="ECO:0000256" key="1">
    <source>
        <dbReference type="ARBA" id="ARBA00023015"/>
    </source>
</evidence>
<dbReference type="PROSITE" id="PS50995">
    <property type="entry name" value="HTH_MARR_2"/>
    <property type="match status" value="1"/>
</dbReference>
<gene>
    <name evidence="5" type="ORF">EIM44_00560</name>
</gene>
<comment type="caution">
    <text evidence="5">The sequence shown here is derived from an EMBL/GenBank/DDBJ whole genome shotgun (WGS) entry which is preliminary data.</text>
</comment>
<dbReference type="EMBL" id="RRUC01000004">
    <property type="protein sequence ID" value="RRN05856.1"/>
    <property type="molecule type" value="Genomic_DNA"/>
</dbReference>
<dbReference type="InterPro" id="IPR023187">
    <property type="entry name" value="Tscrpt_reg_MarR-type_CS"/>
</dbReference>
<dbReference type="SMART" id="SM00347">
    <property type="entry name" value="HTH_MARR"/>
    <property type="match status" value="1"/>
</dbReference>
<organism evidence="5 6">
    <name type="scientific">Bibersteinia trehalosi</name>
    <name type="common">Pasteurella trehalosi</name>
    <dbReference type="NCBI Taxonomy" id="47735"/>
    <lineage>
        <taxon>Bacteria</taxon>
        <taxon>Pseudomonadati</taxon>
        <taxon>Pseudomonadota</taxon>
        <taxon>Gammaproteobacteria</taxon>
        <taxon>Pasteurellales</taxon>
        <taxon>Pasteurellaceae</taxon>
        <taxon>Bibersteinia</taxon>
    </lineage>
</organism>
<dbReference type="Gene3D" id="1.10.10.10">
    <property type="entry name" value="Winged helix-like DNA-binding domain superfamily/Winged helix DNA-binding domain"/>
    <property type="match status" value="1"/>
</dbReference>
<dbReference type="PANTHER" id="PTHR42756">
    <property type="entry name" value="TRANSCRIPTIONAL REGULATOR, MARR"/>
    <property type="match status" value="1"/>
</dbReference>
<evidence type="ECO:0000256" key="3">
    <source>
        <dbReference type="ARBA" id="ARBA00023163"/>
    </source>
</evidence>
<evidence type="ECO:0000313" key="6">
    <source>
        <dbReference type="Proteomes" id="UP000276010"/>
    </source>
</evidence>
<evidence type="ECO:0000256" key="2">
    <source>
        <dbReference type="ARBA" id="ARBA00023125"/>
    </source>
</evidence>
<keyword evidence="1" id="KW-0805">Transcription regulation</keyword>
<evidence type="ECO:0000313" key="5">
    <source>
        <dbReference type="EMBL" id="RRN05856.1"/>
    </source>
</evidence>
<evidence type="ECO:0000259" key="4">
    <source>
        <dbReference type="PROSITE" id="PS50995"/>
    </source>
</evidence>
<proteinExistence type="predicted"/>
<accession>A0A426FKQ9</accession>
<dbReference type="PROSITE" id="PS01117">
    <property type="entry name" value="HTH_MARR_1"/>
    <property type="match status" value="1"/>
</dbReference>
<dbReference type="InterPro" id="IPR036388">
    <property type="entry name" value="WH-like_DNA-bd_sf"/>
</dbReference>